<feature type="transmembrane region" description="Helical" evidence="9">
    <location>
        <begin position="233"/>
        <end position="252"/>
    </location>
</feature>
<feature type="transmembrane region" description="Helical" evidence="9">
    <location>
        <begin position="407"/>
        <end position="431"/>
    </location>
</feature>
<dbReference type="InterPro" id="IPR050277">
    <property type="entry name" value="Sodium:Solute_Symporter"/>
</dbReference>
<reference evidence="10 11" key="1">
    <citation type="submission" date="2019-03" db="EMBL/GenBank/DDBJ databases">
        <title>Deep-cultivation of Planctomycetes and their phenomic and genomic characterization uncovers novel biology.</title>
        <authorList>
            <person name="Wiegand S."/>
            <person name="Jogler M."/>
            <person name="Boedeker C."/>
            <person name="Pinto D."/>
            <person name="Vollmers J."/>
            <person name="Rivas-Marin E."/>
            <person name="Kohn T."/>
            <person name="Peeters S.H."/>
            <person name="Heuer A."/>
            <person name="Rast P."/>
            <person name="Oberbeckmann S."/>
            <person name="Bunk B."/>
            <person name="Jeske O."/>
            <person name="Meyerdierks A."/>
            <person name="Storesund J.E."/>
            <person name="Kallscheuer N."/>
            <person name="Luecker S."/>
            <person name="Lage O.M."/>
            <person name="Pohl T."/>
            <person name="Merkel B.J."/>
            <person name="Hornburger P."/>
            <person name="Mueller R.-W."/>
            <person name="Bruemmer F."/>
            <person name="Labrenz M."/>
            <person name="Spormann A.M."/>
            <person name="Op den Camp H."/>
            <person name="Overmann J."/>
            <person name="Amann R."/>
            <person name="Jetten M.S.M."/>
            <person name="Mascher T."/>
            <person name="Medema M.H."/>
            <person name="Devos D.P."/>
            <person name="Kaster A.-K."/>
            <person name="Ovreas L."/>
            <person name="Rohde M."/>
            <person name="Galperin M.Y."/>
            <person name="Jogler C."/>
        </authorList>
    </citation>
    <scope>NUCLEOTIDE SEQUENCE [LARGE SCALE GENOMIC DNA]</scope>
    <source>
        <strain evidence="10 11">Enr10</strain>
    </source>
</reference>
<dbReference type="InterPro" id="IPR001734">
    <property type="entry name" value="Na/solute_symporter"/>
</dbReference>
<feature type="transmembrane region" description="Helical" evidence="9">
    <location>
        <begin position="438"/>
        <end position="455"/>
    </location>
</feature>
<dbReference type="GO" id="GO:0046942">
    <property type="term" value="P:carboxylic acid transport"/>
    <property type="evidence" value="ECO:0007669"/>
    <property type="project" value="UniProtKB-ARBA"/>
</dbReference>
<feature type="transmembrane region" description="Helical" evidence="9">
    <location>
        <begin position="72"/>
        <end position="94"/>
    </location>
</feature>
<evidence type="ECO:0000313" key="11">
    <source>
        <dbReference type="Proteomes" id="UP000315647"/>
    </source>
</evidence>
<keyword evidence="3" id="KW-0813">Transport</keyword>
<dbReference type="Gene3D" id="1.20.1730.10">
    <property type="entry name" value="Sodium/glucose cotransporter"/>
    <property type="match status" value="1"/>
</dbReference>
<dbReference type="GO" id="GO:0022857">
    <property type="term" value="F:transmembrane transporter activity"/>
    <property type="evidence" value="ECO:0007669"/>
    <property type="project" value="InterPro"/>
</dbReference>
<feature type="transmembrane region" description="Helical" evidence="9">
    <location>
        <begin position="37"/>
        <end position="60"/>
    </location>
</feature>
<sequence length="557" mass="60487">MDWFLVACYLLSSIVIGLWANRYVGNLSDYLVAGRKLRLRLALATMTGTELGLVTVMYMAELGFTQQYASLYLAFLEAGAVLLIGLTGFVVYRLRQSSIMTIPEYYEQRYSQKVRVVGATVMVISGVLNMGLFLKAGSQFLTAISGLQDEIYLKLIMTGLLLLVLFYTVLGGMVSVVITDLIQFLILGTGMVIVTGVVFWSIGWDGLSAIVTEQNGYFDPFHDKNLSGNGKPIGWLQVVQMAIVIGSAALLWPTSAARTLSCQSAEVAQKLYSLSSISFLARRALPVFWGIGTFAFFASQPELFREFNQAVETRASITSLSAMPLFLAKVVPTGLLGLVTAGMIAAFMSTHDSYLLCWSGVITQDIIAPIAGPMSQRSRILTTRISIFVIGAMLLTWGLWYEVSSDLWGYLAVTGAVYLSGAIPTVVGGLYWKRGSQAGALAAILGGLLGLSAMGPCVEKINELNQMKVGETMSLEAEKVSPPEGTMSIQAEFEKEKSKETKQASPVIGRKYIQMEVNGTHLTLLTFAFSITAYIVFSLLFPDRRAETNPSASANPA</sequence>
<keyword evidence="4" id="KW-1003">Cell membrane</keyword>
<dbReference type="InterPro" id="IPR018212">
    <property type="entry name" value="Na/solute_symporter_CS"/>
</dbReference>
<evidence type="ECO:0000256" key="8">
    <source>
        <dbReference type="RuleBase" id="RU362091"/>
    </source>
</evidence>
<dbReference type="AlphaFoldDB" id="A0A517PZW4"/>
<evidence type="ECO:0000256" key="3">
    <source>
        <dbReference type="ARBA" id="ARBA00022448"/>
    </source>
</evidence>
<organism evidence="10 11">
    <name type="scientific">Gimesia panareensis</name>
    <dbReference type="NCBI Taxonomy" id="2527978"/>
    <lineage>
        <taxon>Bacteria</taxon>
        <taxon>Pseudomonadati</taxon>
        <taxon>Planctomycetota</taxon>
        <taxon>Planctomycetia</taxon>
        <taxon>Planctomycetales</taxon>
        <taxon>Planctomycetaceae</taxon>
        <taxon>Gimesia</taxon>
    </lineage>
</organism>
<dbReference type="PROSITE" id="PS50283">
    <property type="entry name" value="NA_SOLUT_SYMP_3"/>
    <property type="match status" value="1"/>
</dbReference>
<feature type="transmembrane region" description="Helical" evidence="9">
    <location>
        <begin position="522"/>
        <end position="541"/>
    </location>
</feature>
<feature type="transmembrane region" description="Helical" evidence="9">
    <location>
        <begin position="6"/>
        <end position="25"/>
    </location>
</feature>
<evidence type="ECO:0000256" key="7">
    <source>
        <dbReference type="ARBA" id="ARBA00023136"/>
    </source>
</evidence>
<name>A0A517PZW4_9PLAN</name>
<dbReference type="GO" id="GO:0005886">
    <property type="term" value="C:plasma membrane"/>
    <property type="evidence" value="ECO:0007669"/>
    <property type="project" value="TreeGrafter"/>
</dbReference>
<feature type="transmembrane region" description="Helical" evidence="9">
    <location>
        <begin position="383"/>
        <end position="401"/>
    </location>
</feature>
<dbReference type="PANTHER" id="PTHR48086:SF7">
    <property type="entry name" value="SODIUM-SOLUTE SYMPORTER-RELATED"/>
    <property type="match status" value="1"/>
</dbReference>
<dbReference type="CDD" id="cd10322">
    <property type="entry name" value="SLC5sbd"/>
    <property type="match status" value="1"/>
</dbReference>
<keyword evidence="6 9" id="KW-1133">Transmembrane helix</keyword>
<evidence type="ECO:0000256" key="4">
    <source>
        <dbReference type="ARBA" id="ARBA00022475"/>
    </source>
</evidence>
<feature type="transmembrane region" description="Helical" evidence="9">
    <location>
        <begin position="114"/>
        <end position="131"/>
    </location>
</feature>
<accession>A0A517PZW4</accession>
<dbReference type="PANTHER" id="PTHR48086">
    <property type="entry name" value="SODIUM/PROLINE SYMPORTER-RELATED"/>
    <property type="match status" value="1"/>
</dbReference>
<dbReference type="InterPro" id="IPR038377">
    <property type="entry name" value="Na/Glc_symporter_sf"/>
</dbReference>
<dbReference type="PROSITE" id="PS00457">
    <property type="entry name" value="NA_SOLUT_SYMP_2"/>
    <property type="match status" value="1"/>
</dbReference>
<evidence type="ECO:0000313" key="10">
    <source>
        <dbReference type="EMBL" id="QDT24919.1"/>
    </source>
</evidence>
<feature type="transmembrane region" description="Helical" evidence="9">
    <location>
        <begin position="151"/>
        <end position="170"/>
    </location>
</feature>
<keyword evidence="5 9" id="KW-0812">Transmembrane</keyword>
<proteinExistence type="inferred from homology"/>
<evidence type="ECO:0000256" key="5">
    <source>
        <dbReference type="ARBA" id="ARBA00022692"/>
    </source>
</evidence>
<dbReference type="Pfam" id="PF00474">
    <property type="entry name" value="SSF"/>
    <property type="match status" value="1"/>
</dbReference>
<evidence type="ECO:0000256" key="2">
    <source>
        <dbReference type="ARBA" id="ARBA00006434"/>
    </source>
</evidence>
<comment type="similarity">
    <text evidence="2 8">Belongs to the sodium:solute symporter (SSF) (TC 2.A.21) family.</text>
</comment>
<evidence type="ECO:0000256" key="6">
    <source>
        <dbReference type="ARBA" id="ARBA00022989"/>
    </source>
</evidence>
<comment type="subcellular location">
    <subcellularLocation>
        <location evidence="1">Membrane</location>
        <topology evidence="1">Multi-pass membrane protein</topology>
    </subcellularLocation>
</comment>
<evidence type="ECO:0000256" key="1">
    <source>
        <dbReference type="ARBA" id="ARBA00004141"/>
    </source>
</evidence>
<keyword evidence="7 9" id="KW-0472">Membrane</keyword>
<feature type="transmembrane region" description="Helical" evidence="9">
    <location>
        <begin position="326"/>
        <end position="347"/>
    </location>
</feature>
<protein>
    <submittedName>
        <fullName evidence="10">Sodium/glucose cotransporter</fullName>
    </submittedName>
</protein>
<evidence type="ECO:0000256" key="9">
    <source>
        <dbReference type="SAM" id="Phobius"/>
    </source>
</evidence>
<gene>
    <name evidence="10" type="primary">sglT_2</name>
    <name evidence="10" type="ORF">Enr10x_02110</name>
</gene>
<dbReference type="RefSeq" id="WP_197997441.1">
    <property type="nucleotide sequence ID" value="NZ_CP037421.1"/>
</dbReference>
<dbReference type="EMBL" id="CP037421">
    <property type="protein sequence ID" value="QDT24919.1"/>
    <property type="molecule type" value="Genomic_DNA"/>
</dbReference>
<feature type="transmembrane region" description="Helical" evidence="9">
    <location>
        <begin position="182"/>
        <end position="202"/>
    </location>
</feature>
<dbReference type="Proteomes" id="UP000315647">
    <property type="component" value="Chromosome"/>
</dbReference>
<keyword evidence="11" id="KW-1185">Reference proteome</keyword>